<accession>A0A9W7CG45</accession>
<reference evidence="3" key="1">
    <citation type="journal article" date="2023" name="Commun. Biol.">
        <title>Genome analysis of Parmales, the sister group of diatoms, reveals the evolutionary specialization of diatoms from phago-mixotrophs to photoautotrophs.</title>
        <authorList>
            <person name="Ban H."/>
            <person name="Sato S."/>
            <person name="Yoshikawa S."/>
            <person name="Yamada K."/>
            <person name="Nakamura Y."/>
            <person name="Ichinomiya M."/>
            <person name="Sato N."/>
            <person name="Blanc-Mathieu R."/>
            <person name="Endo H."/>
            <person name="Kuwata A."/>
            <person name="Ogata H."/>
        </authorList>
    </citation>
    <scope>NUCLEOTIDE SEQUENCE [LARGE SCALE GENOMIC DNA]</scope>
    <source>
        <strain evidence="3">NIES 3699</strain>
    </source>
</reference>
<evidence type="ECO:0000256" key="1">
    <source>
        <dbReference type="SAM" id="SignalP"/>
    </source>
</evidence>
<dbReference type="SUPFAM" id="SSF82199">
    <property type="entry name" value="SET domain"/>
    <property type="match status" value="1"/>
</dbReference>
<evidence type="ECO:0000313" key="2">
    <source>
        <dbReference type="EMBL" id="GMI05496.1"/>
    </source>
</evidence>
<keyword evidence="3" id="KW-1185">Reference proteome</keyword>
<dbReference type="AlphaFoldDB" id="A0A9W7CG45"/>
<sequence>MALITRLLIPVLLLIPSSSFYLARSFRNSVPRNRNSVQSVVLCTTIQSTSLSEMESWLNKNNVPTTVAKHRETDTFRGLVLSTTTATTPNLQQSIITLPRSLTLSTTSASHWDSELATQLLNAVFLGSSSPLSGYVSLLTNGQYGSSSAPPPSLPLDSSGLPLSCSSSPLPQWTSPSSLRHWSASERSYLIECCGPVGERAVKSAIDQLQSWVKISGSDPTGILNTDDIKDNRTLWFVWAMEAVNSRAFRGVGGVENGRLVAAALIAQGLGLASGCVGVGFDEFSMVAGGGVAFFIGLGVNIFKGLRNPKEVLMLPYIDSANHDAESKNLIQYNPIKREFEFTWGDADSRQDEELFISYGDRSSVDLLINFGIIKGGKEGRESDRRIMAEMLAQMQ</sequence>
<dbReference type="Proteomes" id="UP001165160">
    <property type="component" value="Unassembled WGS sequence"/>
</dbReference>
<dbReference type="Gene3D" id="3.90.1410.10">
    <property type="entry name" value="set domain protein methyltransferase, domain 1"/>
    <property type="match status" value="1"/>
</dbReference>
<dbReference type="InterPro" id="IPR050600">
    <property type="entry name" value="SETD3_SETD6_MTase"/>
</dbReference>
<protein>
    <recommendedName>
        <fullName evidence="4">SET domain-containing protein</fullName>
    </recommendedName>
</protein>
<evidence type="ECO:0000313" key="3">
    <source>
        <dbReference type="Proteomes" id="UP001165160"/>
    </source>
</evidence>
<dbReference type="EMBL" id="BRXX01000331">
    <property type="protein sequence ID" value="GMI05496.1"/>
    <property type="molecule type" value="Genomic_DNA"/>
</dbReference>
<dbReference type="CDD" id="cd10527">
    <property type="entry name" value="SET_LSMT"/>
    <property type="match status" value="1"/>
</dbReference>
<dbReference type="PANTHER" id="PTHR13271">
    <property type="entry name" value="UNCHARACTERIZED PUTATIVE METHYLTRANSFERASE"/>
    <property type="match status" value="1"/>
</dbReference>
<feature type="chain" id="PRO_5040925705" description="SET domain-containing protein" evidence="1">
    <location>
        <begin position="20"/>
        <end position="396"/>
    </location>
</feature>
<name>A0A9W7CG45_9STRA</name>
<dbReference type="GO" id="GO:0016279">
    <property type="term" value="F:protein-lysine N-methyltransferase activity"/>
    <property type="evidence" value="ECO:0007669"/>
    <property type="project" value="TreeGrafter"/>
</dbReference>
<feature type="signal peptide" evidence="1">
    <location>
        <begin position="1"/>
        <end position="19"/>
    </location>
</feature>
<keyword evidence="1" id="KW-0732">Signal</keyword>
<evidence type="ECO:0008006" key="4">
    <source>
        <dbReference type="Google" id="ProtNLM"/>
    </source>
</evidence>
<gene>
    <name evidence="2" type="ORF">TrVE_jg4597</name>
</gene>
<organism evidence="2 3">
    <name type="scientific">Triparma verrucosa</name>
    <dbReference type="NCBI Taxonomy" id="1606542"/>
    <lineage>
        <taxon>Eukaryota</taxon>
        <taxon>Sar</taxon>
        <taxon>Stramenopiles</taxon>
        <taxon>Ochrophyta</taxon>
        <taxon>Bolidophyceae</taxon>
        <taxon>Parmales</taxon>
        <taxon>Triparmaceae</taxon>
        <taxon>Triparma</taxon>
    </lineage>
</organism>
<comment type="caution">
    <text evidence="2">The sequence shown here is derived from an EMBL/GenBank/DDBJ whole genome shotgun (WGS) entry which is preliminary data.</text>
</comment>
<proteinExistence type="predicted"/>
<dbReference type="InterPro" id="IPR046341">
    <property type="entry name" value="SET_dom_sf"/>
</dbReference>